<dbReference type="Pfam" id="PF01551">
    <property type="entry name" value="Peptidase_M23"/>
    <property type="match status" value="1"/>
</dbReference>
<dbReference type="Proteomes" id="UP000325302">
    <property type="component" value="Unassembled WGS sequence"/>
</dbReference>
<dbReference type="SUPFAM" id="SSF51261">
    <property type="entry name" value="Duplicated hybrid motif"/>
    <property type="match status" value="1"/>
</dbReference>
<feature type="domain" description="M23ase beta-sheet core" evidence="4">
    <location>
        <begin position="281"/>
        <end position="373"/>
    </location>
</feature>
<evidence type="ECO:0000313" key="5">
    <source>
        <dbReference type="EMBL" id="KAA0874505.1"/>
    </source>
</evidence>
<dbReference type="Gene3D" id="6.10.250.3150">
    <property type="match status" value="1"/>
</dbReference>
<dbReference type="InterPro" id="IPR016047">
    <property type="entry name" value="M23ase_b-sheet_dom"/>
</dbReference>
<feature type="signal peptide" evidence="3">
    <location>
        <begin position="1"/>
        <end position="22"/>
    </location>
</feature>
<accession>A0A5A9W321</accession>
<feature type="coiled-coil region" evidence="1">
    <location>
        <begin position="26"/>
        <end position="116"/>
    </location>
</feature>
<dbReference type="PANTHER" id="PTHR21666">
    <property type="entry name" value="PEPTIDASE-RELATED"/>
    <property type="match status" value="1"/>
</dbReference>
<evidence type="ECO:0000256" key="2">
    <source>
        <dbReference type="SAM" id="MobiDB-lite"/>
    </source>
</evidence>
<feature type="chain" id="PRO_5022771740" evidence="3">
    <location>
        <begin position="23"/>
        <end position="380"/>
    </location>
</feature>
<dbReference type="InterPro" id="IPR050570">
    <property type="entry name" value="Cell_wall_metabolism_enzyme"/>
</dbReference>
<keyword evidence="6" id="KW-1185">Reference proteome</keyword>
<feature type="region of interest" description="Disordered" evidence="2">
    <location>
        <begin position="198"/>
        <end position="222"/>
    </location>
</feature>
<keyword evidence="3" id="KW-0732">Signal</keyword>
<dbReference type="InterPro" id="IPR011055">
    <property type="entry name" value="Dup_hybrid_motif"/>
</dbReference>
<dbReference type="OrthoDB" id="9784703at2"/>
<dbReference type="GO" id="GO:0004222">
    <property type="term" value="F:metalloendopeptidase activity"/>
    <property type="evidence" value="ECO:0007669"/>
    <property type="project" value="TreeGrafter"/>
</dbReference>
<dbReference type="FunFam" id="2.70.70.10:FF:000003">
    <property type="entry name" value="Murein hydrolase activator EnvC"/>
    <property type="match status" value="1"/>
</dbReference>
<reference evidence="5 6" key="1">
    <citation type="submission" date="2019-03" db="EMBL/GenBank/DDBJ databases">
        <title>Nitrincola sp. nov. isolated from an Indian soda lake.</title>
        <authorList>
            <person name="Joshi A."/>
            <person name="Thite S.V."/>
            <person name="Joseph N."/>
            <person name="Dhotre D."/>
            <person name="Moorthy M."/>
            <person name="Shouche Y.S."/>
        </authorList>
    </citation>
    <scope>NUCLEOTIDE SEQUENCE [LARGE SCALE GENOMIC DNA]</scope>
    <source>
        <strain evidence="5 6">MEB193</strain>
    </source>
</reference>
<protein>
    <submittedName>
        <fullName evidence="5">Peptidase M23</fullName>
    </submittedName>
</protein>
<sequence>MVFMKRLVWGLCLVVWGLPAWAAADAKATQAQLDKLKKEITTLQSSIQQRGRQQQTEEAALAEAERAIGRVTEQIRSLDQELLGLDENLSGLQGRRDELEQALAQRQALIAELLHEQYRQGRQPRLQLLLKQEDPEQLDRMLRYYDEFSQGLSQQLRLYQAQLLELNSTRTQIGSTEGSIREKRTALATEQQRLSEARARRQSAIQTLRQSQQQDQQRLSRLQQDQKQLEGVMAQIQRSLEAARLARDNQSFAGLRGKLPWPVKGAVLHRFGQQRSGVAFDGMLIGASAGTQVQAVHAGRVVFSDWLRGYGLVLILDHGSGYMSLYGHNQSLSGQPGDWVTAGQTIARVGNSGGHEETGLYFAVRHNGKPVNPAQWLSNP</sequence>
<evidence type="ECO:0000313" key="6">
    <source>
        <dbReference type="Proteomes" id="UP000325302"/>
    </source>
</evidence>
<organism evidence="5 6">
    <name type="scientific">Nitrincola tapanii</name>
    <dbReference type="NCBI Taxonomy" id="1708751"/>
    <lineage>
        <taxon>Bacteria</taxon>
        <taxon>Pseudomonadati</taxon>
        <taxon>Pseudomonadota</taxon>
        <taxon>Gammaproteobacteria</taxon>
        <taxon>Oceanospirillales</taxon>
        <taxon>Oceanospirillaceae</taxon>
        <taxon>Nitrincola</taxon>
    </lineage>
</organism>
<evidence type="ECO:0000256" key="1">
    <source>
        <dbReference type="SAM" id="Coils"/>
    </source>
</evidence>
<name>A0A5A9W321_9GAMM</name>
<evidence type="ECO:0000256" key="3">
    <source>
        <dbReference type="SAM" id="SignalP"/>
    </source>
</evidence>
<feature type="compositionally biased region" description="Low complexity" evidence="2">
    <location>
        <begin position="206"/>
        <end position="222"/>
    </location>
</feature>
<dbReference type="CDD" id="cd12797">
    <property type="entry name" value="M23_peptidase"/>
    <property type="match status" value="1"/>
</dbReference>
<keyword evidence="1" id="KW-0175">Coiled coil</keyword>
<dbReference type="PANTHER" id="PTHR21666:SF270">
    <property type="entry name" value="MUREIN HYDROLASE ACTIVATOR ENVC"/>
    <property type="match status" value="1"/>
</dbReference>
<gene>
    <name evidence="5" type="ORF">E1H14_09560</name>
</gene>
<dbReference type="EMBL" id="SMRS01000006">
    <property type="protein sequence ID" value="KAA0874505.1"/>
    <property type="molecule type" value="Genomic_DNA"/>
</dbReference>
<dbReference type="Gene3D" id="2.70.70.10">
    <property type="entry name" value="Glucose Permease (Domain IIA)"/>
    <property type="match status" value="1"/>
</dbReference>
<dbReference type="AlphaFoldDB" id="A0A5A9W321"/>
<proteinExistence type="predicted"/>
<comment type="caution">
    <text evidence="5">The sequence shown here is derived from an EMBL/GenBank/DDBJ whole genome shotgun (WGS) entry which is preliminary data.</text>
</comment>
<evidence type="ECO:0000259" key="4">
    <source>
        <dbReference type="Pfam" id="PF01551"/>
    </source>
</evidence>